<accession>W5SAM6</accession>
<dbReference type="HOGENOM" id="CLU_1341126_0_0_12"/>
<dbReference type="EMBL" id="CP004154">
    <property type="protein sequence ID" value="AHH03985.1"/>
    <property type="molecule type" value="Genomic_DNA"/>
</dbReference>
<reference evidence="2" key="1">
    <citation type="submission" date="2013-02" db="EMBL/GenBank/DDBJ databases">
        <title>Comparative genomics of Borrelia species.</title>
        <authorList>
            <person name="Schwan T.G."/>
            <person name="Raffel S.J."/>
            <person name="Porcella S.F."/>
        </authorList>
    </citation>
    <scope>NUCLEOTIDE SEQUENCE</scope>
    <source>
        <strain evidence="2">YOR</strain>
        <plasmid evidence="2">unnamed</plasmid>
    </source>
</reference>
<keyword evidence="1" id="KW-0175">Coiled coil</keyword>
<keyword evidence="2" id="KW-0614">Plasmid</keyword>
<feature type="coiled-coil region" evidence="1">
    <location>
        <begin position="17"/>
        <end position="48"/>
    </location>
</feature>
<name>W5SAM6_9SPIR</name>
<organism evidence="2">
    <name type="scientific">Borrelia nietonii YOR</name>
    <dbReference type="NCBI Taxonomy" id="1293576"/>
    <lineage>
        <taxon>Bacteria</taxon>
        <taxon>Pseudomonadati</taxon>
        <taxon>Spirochaetota</taxon>
        <taxon>Spirochaetia</taxon>
        <taxon>Spirochaetales</taxon>
        <taxon>Borreliaceae</taxon>
        <taxon>Borrelia</taxon>
        <taxon>Borrelia nietonii</taxon>
    </lineage>
</organism>
<sequence>MVCVKKGEIMAKRDQVFNELQKILVEFREELENERAAFILKEAQLNINFKGTLEDIVYYQSDRDKVYTMLGYDAEVIGKLGGIFDRLNLKHVGDRDTRIVINLLNGLMRVAYSIQIIFRDILNQTKLDMLKFRDTSDLEKIIQYLVYFIEMVKDLMLQVRVVIVSAASKTNENDILKELNRVISSPDAKLNRGMRNICYLLFDIIELVDLL</sequence>
<geneLocation type="plasmid" evidence="2">
    <name>unnamed</name>
</geneLocation>
<dbReference type="Gene3D" id="1.10.3160.10">
    <property type="entry name" value="Bbcrasp-1"/>
    <property type="match status" value="1"/>
</dbReference>
<dbReference type="AlphaFoldDB" id="W5SAM6"/>
<evidence type="ECO:0000313" key="2">
    <source>
        <dbReference type="EMBL" id="AHH03985.1"/>
    </source>
</evidence>
<gene>
    <name evidence="2" type="ORF">BHY_1034</name>
</gene>
<protein>
    <submittedName>
        <fullName evidence="2">Uncharacterized protein</fullName>
    </submittedName>
</protein>
<proteinExistence type="predicted"/>
<evidence type="ECO:0000256" key="1">
    <source>
        <dbReference type="SAM" id="Coils"/>
    </source>
</evidence>